<dbReference type="InterPro" id="IPR004046">
    <property type="entry name" value="GST_C"/>
</dbReference>
<evidence type="ECO:0000313" key="4">
    <source>
        <dbReference type="Proteomes" id="UP001198862"/>
    </source>
</evidence>
<dbReference type="Gene3D" id="1.20.1050.10">
    <property type="match status" value="1"/>
</dbReference>
<feature type="domain" description="GST C-terminal" evidence="2">
    <location>
        <begin position="86"/>
        <end position="203"/>
    </location>
</feature>
<keyword evidence="4" id="KW-1185">Reference proteome</keyword>
<dbReference type="Pfam" id="PF13409">
    <property type="entry name" value="GST_N_2"/>
    <property type="match status" value="1"/>
</dbReference>
<reference evidence="3 4" key="1">
    <citation type="submission" date="2021-11" db="EMBL/GenBank/DDBJ databases">
        <authorList>
            <person name="Lee D.-H."/>
            <person name="Kim S.-B."/>
        </authorList>
    </citation>
    <scope>NUCLEOTIDE SEQUENCE [LARGE SCALE GENOMIC DNA]</scope>
    <source>
        <strain evidence="3 4">KCTC 52223</strain>
    </source>
</reference>
<dbReference type="InterPro" id="IPR036282">
    <property type="entry name" value="Glutathione-S-Trfase_C_sf"/>
</dbReference>
<dbReference type="PROSITE" id="PS50404">
    <property type="entry name" value="GST_NTER"/>
    <property type="match status" value="1"/>
</dbReference>
<comment type="caution">
    <text evidence="3">The sequence shown here is derived from an EMBL/GenBank/DDBJ whole genome shotgun (WGS) entry which is preliminary data.</text>
</comment>
<organism evidence="3 4">
    <name type="scientific">Reyranella aquatilis</name>
    <dbReference type="NCBI Taxonomy" id="2035356"/>
    <lineage>
        <taxon>Bacteria</taxon>
        <taxon>Pseudomonadati</taxon>
        <taxon>Pseudomonadota</taxon>
        <taxon>Alphaproteobacteria</taxon>
        <taxon>Hyphomicrobiales</taxon>
        <taxon>Reyranellaceae</taxon>
        <taxon>Reyranella</taxon>
    </lineage>
</organism>
<dbReference type="Pfam" id="PF00043">
    <property type="entry name" value="GST_C"/>
    <property type="match status" value="1"/>
</dbReference>
<dbReference type="InterPro" id="IPR034345">
    <property type="entry name" value="Gtt2-like_N"/>
</dbReference>
<dbReference type="PANTHER" id="PTHR44051:SF8">
    <property type="entry name" value="GLUTATHIONE S-TRANSFERASE GSTA"/>
    <property type="match status" value="1"/>
</dbReference>
<dbReference type="EMBL" id="JAJISD010000008">
    <property type="protein sequence ID" value="MCC8431151.1"/>
    <property type="molecule type" value="Genomic_DNA"/>
</dbReference>
<feature type="domain" description="GST N-terminal" evidence="1">
    <location>
        <begin position="1"/>
        <end position="81"/>
    </location>
</feature>
<dbReference type="InterPro" id="IPR036249">
    <property type="entry name" value="Thioredoxin-like_sf"/>
</dbReference>
<dbReference type="RefSeq" id="WP_230552334.1">
    <property type="nucleotide sequence ID" value="NZ_JAJISD010000008.1"/>
</dbReference>
<evidence type="ECO:0000259" key="1">
    <source>
        <dbReference type="PROSITE" id="PS50404"/>
    </source>
</evidence>
<dbReference type="InterPro" id="IPR040079">
    <property type="entry name" value="Glutathione_S-Trfase"/>
</dbReference>
<name>A0ABS8KYJ7_9HYPH</name>
<dbReference type="InterPro" id="IPR004045">
    <property type="entry name" value="Glutathione_S-Trfase_N"/>
</dbReference>
<dbReference type="PANTHER" id="PTHR44051">
    <property type="entry name" value="GLUTATHIONE S-TRANSFERASE-RELATED"/>
    <property type="match status" value="1"/>
</dbReference>
<dbReference type="SUPFAM" id="SSF52833">
    <property type="entry name" value="Thioredoxin-like"/>
    <property type="match status" value="1"/>
</dbReference>
<evidence type="ECO:0000313" key="3">
    <source>
        <dbReference type="EMBL" id="MCC8431151.1"/>
    </source>
</evidence>
<dbReference type="Gene3D" id="3.40.30.10">
    <property type="entry name" value="Glutaredoxin"/>
    <property type="match status" value="1"/>
</dbReference>
<evidence type="ECO:0000259" key="2">
    <source>
        <dbReference type="PROSITE" id="PS50405"/>
    </source>
</evidence>
<dbReference type="InterPro" id="IPR010987">
    <property type="entry name" value="Glutathione-S-Trfase_C-like"/>
</dbReference>
<dbReference type="SFLD" id="SFLDG00358">
    <property type="entry name" value="Main_(cytGST)"/>
    <property type="match status" value="1"/>
</dbReference>
<accession>A0ABS8KYJ7</accession>
<dbReference type="SUPFAM" id="SSF47616">
    <property type="entry name" value="GST C-terminal domain-like"/>
    <property type="match status" value="1"/>
</dbReference>
<proteinExistence type="predicted"/>
<gene>
    <name evidence="3" type="ORF">LJ725_19430</name>
</gene>
<protein>
    <submittedName>
        <fullName evidence="3">Glutathione S-transferase family protein</fullName>
    </submittedName>
</protein>
<sequence length="203" mass="23276">MKLYSLKNGVNPRRVRIFLAEKKVTVPIEEFDMESAGHKQATFLAKNPLGTLPVLELDDGTLISESVAICRYFEEMIPEPPLFGRSSLERARVEMWNRRMELELLLPTIDVFVHTNPFWTGRRTQVAAWGEQRHKLLVERMRWLDSELKGRAFIGIDHYNIADITAQVAILTARGALKLAIPEDHANLTRWWNAVSARPTSRA</sequence>
<dbReference type="PROSITE" id="PS50405">
    <property type="entry name" value="GST_CTER"/>
    <property type="match status" value="1"/>
</dbReference>
<dbReference type="SFLD" id="SFLDS00019">
    <property type="entry name" value="Glutathione_Transferase_(cytos"/>
    <property type="match status" value="1"/>
</dbReference>
<dbReference type="CDD" id="cd03051">
    <property type="entry name" value="GST_N_GTT2_like"/>
    <property type="match status" value="1"/>
</dbReference>
<dbReference type="Proteomes" id="UP001198862">
    <property type="component" value="Unassembled WGS sequence"/>
</dbReference>